<evidence type="ECO:0000313" key="2">
    <source>
        <dbReference type="Proteomes" id="UP000798662"/>
    </source>
</evidence>
<name>A0ACC3BVK2_PYRYE</name>
<dbReference type="EMBL" id="CM020618">
    <property type="protein sequence ID" value="KAK1861959.1"/>
    <property type="molecule type" value="Genomic_DNA"/>
</dbReference>
<keyword evidence="2" id="KW-1185">Reference proteome</keyword>
<dbReference type="Proteomes" id="UP000798662">
    <property type="component" value="Chromosome 1"/>
</dbReference>
<comment type="caution">
    <text evidence="1">The sequence shown here is derived from an EMBL/GenBank/DDBJ whole genome shotgun (WGS) entry which is preliminary data.</text>
</comment>
<sequence>MVPAVASAPVALPRPSPPPSTTSAASTADPFPSIGGGGSGSGSGSGGGSGGDGGGGGGGGGFGGAGDSGGSGGSGMWAGPAAADEVATSTITRHKSHQLFARARAKSHRVAHALSSRGSSRSSSAADPADVAGALGSATVTVDGGGGRRRRRAKTGRPPSTAAAAVGAAPDAGGSPAGGRRRAAAAAAAAARRPGRSIPAVAPPDLPQVVVNGRDLAAASPDGSGVAPGLFFRGAAPRLQSGTSALSAVATFVDLRTEEERSEERREAVAAATAAVGDSGGVGGGNGGSAGEGAPVVVPFLPRRIGKPLPANVYLDVRRSRGRRRKQKALGAVSAAAAADGERLRQKGARGCPAAAGGDTSPVTPPAPAAASVGPPQPDAGGSSVSGDATGGGRGGSGGSASSTTTPSTDSELSARDVAAVEAAAAPPGVAAQPVWVSAPLMASWRIGRALVRPFGRREKVQCMARAAANLRGGRERIVSEMDGRGLLGLNKILVDEGGEGVTAALRIVAAATPPVLLFCTAGKDRTGLVSALLLSLAGVDEEAIAADYAASEETYLGGGEAQAWYASRLGLVGLGLEEWMASPASVMRDTFAYIRERYGTVTAYLTSAGFGPAEQHALRIKLRQ</sequence>
<protein>
    <submittedName>
        <fullName evidence="1">Uncharacterized protein</fullName>
    </submittedName>
</protein>
<proteinExistence type="predicted"/>
<gene>
    <name evidence="1" type="ORF">I4F81_004535</name>
</gene>
<organism evidence="1 2">
    <name type="scientific">Pyropia yezoensis</name>
    <name type="common">Susabi-nori</name>
    <name type="synonym">Porphyra yezoensis</name>
    <dbReference type="NCBI Taxonomy" id="2788"/>
    <lineage>
        <taxon>Eukaryota</taxon>
        <taxon>Rhodophyta</taxon>
        <taxon>Bangiophyceae</taxon>
        <taxon>Bangiales</taxon>
        <taxon>Bangiaceae</taxon>
        <taxon>Pyropia</taxon>
    </lineage>
</organism>
<accession>A0ACC3BVK2</accession>
<reference evidence="1" key="1">
    <citation type="submission" date="2019-11" db="EMBL/GenBank/DDBJ databases">
        <title>Nori genome reveals adaptations in red seaweeds to the harsh intertidal environment.</title>
        <authorList>
            <person name="Wang D."/>
            <person name="Mao Y."/>
        </authorList>
    </citation>
    <scope>NUCLEOTIDE SEQUENCE</scope>
    <source>
        <tissue evidence="1">Gametophyte</tissue>
    </source>
</reference>
<evidence type="ECO:0000313" key="1">
    <source>
        <dbReference type="EMBL" id="KAK1861959.1"/>
    </source>
</evidence>